<dbReference type="Pfam" id="PF14114">
    <property type="entry name" value="DUF4286"/>
    <property type="match status" value="1"/>
</dbReference>
<dbReference type="KEGG" id="bcad:DBX24_07415"/>
<evidence type="ECO:0000313" key="1">
    <source>
        <dbReference type="EMBL" id="QHN65721.1"/>
    </source>
</evidence>
<dbReference type="OrthoDB" id="1260486at2"/>
<keyword evidence="2" id="KW-1185">Reference proteome</keyword>
<name>A0A6P1QXW2_9FLAO</name>
<organism evidence="1 2">
    <name type="scientific">Bergeyella cardium</name>
    <dbReference type="NCBI Taxonomy" id="1585976"/>
    <lineage>
        <taxon>Bacteria</taxon>
        <taxon>Pseudomonadati</taxon>
        <taxon>Bacteroidota</taxon>
        <taxon>Flavobacteriia</taxon>
        <taxon>Flavobacteriales</taxon>
        <taxon>Weeksellaceae</taxon>
        <taxon>Bergeyella</taxon>
    </lineage>
</organism>
<protein>
    <submittedName>
        <fullName evidence="1">DUF4286 family protein</fullName>
    </submittedName>
</protein>
<gene>
    <name evidence="1" type="ORF">DBX24_07415</name>
</gene>
<sequence length="104" mass="12001">MSILSLTFHCPEAVIKNWEKYFNQQLLQSIQGFKSVHQHIFSEIYSEMINEGKNYNLLLFFSTSSDRDDFLNSELLHLKDTIETIFSGEVMTFATLLNAISSSL</sequence>
<dbReference type="InterPro" id="IPR025563">
    <property type="entry name" value="DUF4286"/>
</dbReference>
<reference evidence="1 2" key="1">
    <citation type="submission" date="2018-04" db="EMBL/GenBank/DDBJ databases">
        <title>Characteristic and Complete Genome Sequencing of A Novel Member of Infective Endocarditis Causative Bacteria: Bergeyella cardium QL-PH.</title>
        <authorList>
            <person name="Pan H."/>
            <person name="Sun E."/>
            <person name="Zhang Y."/>
        </authorList>
    </citation>
    <scope>NUCLEOTIDE SEQUENCE [LARGE SCALE GENOMIC DNA]</scope>
    <source>
        <strain evidence="1 2">HPQL</strain>
    </source>
</reference>
<accession>A0A6P1QXW2</accession>
<dbReference type="AlphaFoldDB" id="A0A6P1QXW2"/>
<dbReference type="Proteomes" id="UP000464318">
    <property type="component" value="Chromosome"/>
</dbReference>
<dbReference type="RefSeq" id="WP_160224449.1">
    <property type="nucleotide sequence ID" value="NZ_CP029149.1"/>
</dbReference>
<evidence type="ECO:0000313" key="2">
    <source>
        <dbReference type="Proteomes" id="UP000464318"/>
    </source>
</evidence>
<proteinExistence type="predicted"/>
<dbReference type="EMBL" id="CP029149">
    <property type="protein sequence ID" value="QHN65721.1"/>
    <property type="molecule type" value="Genomic_DNA"/>
</dbReference>